<organism evidence="5 6">
    <name type="scientific">Immersiella caudata</name>
    <dbReference type="NCBI Taxonomy" id="314043"/>
    <lineage>
        <taxon>Eukaryota</taxon>
        <taxon>Fungi</taxon>
        <taxon>Dikarya</taxon>
        <taxon>Ascomycota</taxon>
        <taxon>Pezizomycotina</taxon>
        <taxon>Sordariomycetes</taxon>
        <taxon>Sordariomycetidae</taxon>
        <taxon>Sordariales</taxon>
        <taxon>Lasiosphaeriaceae</taxon>
        <taxon>Immersiella</taxon>
    </lineage>
</organism>
<gene>
    <name evidence="5" type="ORF">B0T14DRAFT_405998</name>
</gene>
<evidence type="ECO:0000313" key="5">
    <source>
        <dbReference type="EMBL" id="KAK0631220.1"/>
    </source>
</evidence>
<name>A0AA40CAM1_9PEZI</name>
<evidence type="ECO:0000313" key="6">
    <source>
        <dbReference type="Proteomes" id="UP001175000"/>
    </source>
</evidence>
<evidence type="ECO:0000256" key="3">
    <source>
        <dbReference type="ARBA" id="ARBA00023224"/>
    </source>
</evidence>
<accession>A0AA40CAM1</accession>
<proteinExistence type="predicted"/>
<dbReference type="Gene3D" id="3.40.50.300">
    <property type="entry name" value="P-loop containing nucleotide triphosphate hydrolases"/>
    <property type="match status" value="1"/>
</dbReference>
<feature type="non-terminal residue" evidence="5">
    <location>
        <position position="56"/>
    </location>
</feature>
<dbReference type="Proteomes" id="UP001175000">
    <property type="component" value="Unassembled WGS sequence"/>
</dbReference>
<dbReference type="PRINTS" id="PR00318">
    <property type="entry name" value="GPROTEINA"/>
</dbReference>
<dbReference type="GO" id="GO:0005525">
    <property type="term" value="F:GTP binding"/>
    <property type="evidence" value="ECO:0007669"/>
    <property type="project" value="UniProtKB-KW"/>
</dbReference>
<dbReference type="GO" id="GO:0005737">
    <property type="term" value="C:cytoplasm"/>
    <property type="evidence" value="ECO:0007669"/>
    <property type="project" value="TreeGrafter"/>
</dbReference>
<dbReference type="GO" id="GO:0046872">
    <property type="term" value="F:metal ion binding"/>
    <property type="evidence" value="ECO:0007669"/>
    <property type="project" value="UniProtKB-KW"/>
</dbReference>
<evidence type="ECO:0000256" key="4">
    <source>
        <dbReference type="PIRSR" id="PIRSR601019-2"/>
    </source>
</evidence>
<dbReference type="InterPro" id="IPR027417">
    <property type="entry name" value="P-loop_NTPase"/>
</dbReference>
<dbReference type="SUPFAM" id="SSF47895">
    <property type="entry name" value="Transducin (alpha subunit), insertion domain"/>
    <property type="match status" value="1"/>
</dbReference>
<dbReference type="InterPro" id="IPR001019">
    <property type="entry name" value="Gprotein_alpha_su"/>
</dbReference>
<keyword evidence="1" id="KW-0547">Nucleotide-binding</keyword>
<dbReference type="AlphaFoldDB" id="A0AA40CAM1"/>
<comment type="caution">
    <text evidence="5">The sequence shown here is derived from an EMBL/GenBank/DDBJ whole genome shotgun (WGS) entry which is preliminary data.</text>
</comment>
<keyword evidence="4" id="KW-0460">Magnesium</keyword>
<keyword evidence="4" id="KW-0479">Metal-binding</keyword>
<dbReference type="GO" id="GO:0000750">
    <property type="term" value="P:pheromone-dependent signal transduction involved in conjugation with cellular fusion"/>
    <property type="evidence" value="ECO:0007669"/>
    <property type="project" value="TreeGrafter"/>
</dbReference>
<reference evidence="5" key="1">
    <citation type="submission" date="2023-06" db="EMBL/GenBank/DDBJ databases">
        <title>Genome-scale phylogeny and comparative genomics of the fungal order Sordariales.</title>
        <authorList>
            <consortium name="Lawrence Berkeley National Laboratory"/>
            <person name="Hensen N."/>
            <person name="Bonometti L."/>
            <person name="Westerberg I."/>
            <person name="Brannstrom I.O."/>
            <person name="Guillou S."/>
            <person name="Cros-Aarteil S."/>
            <person name="Calhoun S."/>
            <person name="Haridas S."/>
            <person name="Kuo A."/>
            <person name="Mondo S."/>
            <person name="Pangilinan J."/>
            <person name="Riley R."/>
            <person name="Labutti K."/>
            <person name="Andreopoulos B."/>
            <person name="Lipzen A."/>
            <person name="Chen C."/>
            <person name="Yanf M."/>
            <person name="Daum C."/>
            <person name="Ng V."/>
            <person name="Clum A."/>
            <person name="Steindorff A."/>
            <person name="Ohm R."/>
            <person name="Martin F."/>
            <person name="Silar P."/>
            <person name="Natvig D."/>
            <person name="Lalanne C."/>
            <person name="Gautier V."/>
            <person name="Ament-Velasquez S.L."/>
            <person name="Kruys A."/>
            <person name="Hutchinson M.I."/>
            <person name="Powell A.J."/>
            <person name="Barry K."/>
            <person name="Miller A.N."/>
            <person name="Grigoriev I.V."/>
            <person name="Debuchy R."/>
            <person name="Gladieux P."/>
            <person name="Thoren M.H."/>
            <person name="Johannesson H."/>
        </authorList>
    </citation>
    <scope>NUCLEOTIDE SEQUENCE</scope>
    <source>
        <strain evidence="5">CBS 606.72</strain>
    </source>
</reference>
<evidence type="ECO:0000256" key="2">
    <source>
        <dbReference type="ARBA" id="ARBA00023134"/>
    </source>
</evidence>
<dbReference type="GO" id="GO:0007186">
    <property type="term" value="P:G protein-coupled receptor signaling pathway"/>
    <property type="evidence" value="ECO:0007669"/>
    <property type="project" value="InterPro"/>
</dbReference>
<dbReference type="EMBL" id="JAULSU010000001">
    <property type="protein sequence ID" value="KAK0631220.1"/>
    <property type="molecule type" value="Genomic_DNA"/>
</dbReference>
<dbReference type="GO" id="GO:0005834">
    <property type="term" value="C:heterotrimeric G-protein complex"/>
    <property type="evidence" value="ECO:0007669"/>
    <property type="project" value="TreeGrafter"/>
</dbReference>
<keyword evidence="3" id="KW-0807">Transducer</keyword>
<dbReference type="PANTHER" id="PTHR10218:SF242">
    <property type="entry name" value="GUANINE NUCLEOTIDE-BINDING PROTEIN ALPHA-1 SUBUNIT"/>
    <property type="match status" value="1"/>
</dbReference>
<feature type="non-terminal residue" evidence="5">
    <location>
        <position position="1"/>
    </location>
</feature>
<dbReference type="GO" id="GO:0001664">
    <property type="term" value="F:G protein-coupled receptor binding"/>
    <property type="evidence" value="ECO:0007669"/>
    <property type="project" value="TreeGrafter"/>
</dbReference>
<dbReference type="PANTHER" id="PTHR10218">
    <property type="entry name" value="GTP-BINDING PROTEIN ALPHA SUBUNIT"/>
    <property type="match status" value="1"/>
</dbReference>
<dbReference type="GO" id="GO:0031683">
    <property type="term" value="F:G-protein beta/gamma-subunit complex binding"/>
    <property type="evidence" value="ECO:0007669"/>
    <property type="project" value="InterPro"/>
</dbReference>
<protein>
    <submittedName>
        <fullName evidence="5">Uncharacterized protein</fullName>
    </submittedName>
</protein>
<evidence type="ECO:0000256" key="1">
    <source>
        <dbReference type="ARBA" id="ARBA00022741"/>
    </source>
</evidence>
<keyword evidence="6" id="KW-1185">Reference proteome</keyword>
<dbReference type="InterPro" id="IPR011025">
    <property type="entry name" value="GproteinA_insert"/>
</dbReference>
<feature type="binding site" evidence="4">
    <location>
        <position position="28"/>
    </location>
    <ligand>
        <name>Mg(2+)</name>
        <dbReference type="ChEBI" id="CHEBI:18420"/>
    </ligand>
</feature>
<keyword evidence="2" id="KW-0342">GTP-binding</keyword>
<dbReference type="PROSITE" id="PS51882">
    <property type="entry name" value="G_ALPHA"/>
    <property type="match status" value="1"/>
</dbReference>
<dbReference type="Pfam" id="PF00503">
    <property type="entry name" value="G-alpha"/>
    <property type="match status" value="1"/>
</dbReference>
<dbReference type="GO" id="GO:0003924">
    <property type="term" value="F:GTPase activity"/>
    <property type="evidence" value="ECO:0007669"/>
    <property type="project" value="InterPro"/>
</dbReference>
<sequence length="56" mass="6412">SFMNDLDRIFSPGYIPTYVGLLNTRLPSTGIRESMFNLDQLSYHVFDVGGNRSSRR</sequence>